<sequence length="237" mass="26667">MKKPRFDISFNDEDVEDFGSCGQCFGCKRVFEVTALIMSQPYCRYCVSKKIPNDTAKFVKTDAKFSCPSCGPQCGVKNLSCDHYMVGTCCENASSWIGNDSCHFANYWSLNKIYAESRDEEGNAETKPEIADMKVKTSEKALENAKKVLEDAENALEHAKNLSKATHAELNEKKKWRRTVQKRTLFLATIALKDDNSDLQNDNGQKRKNQKADAQNQTDAGSETCKFSPAEENRQKA</sequence>
<name>E4YJ02_OIKDI</name>
<accession>E4YJ02</accession>
<organism evidence="3">
    <name type="scientific">Oikopleura dioica</name>
    <name type="common">Tunicate</name>
    <dbReference type="NCBI Taxonomy" id="34765"/>
    <lineage>
        <taxon>Eukaryota</taxon>
        <taxon>Metazoa</taxon>
        <taxon>Chordata</taxon>
        <taxon>Tunicata</taxon>
        <taxon>Appendicularia</taxon>
        <taxon>Copelata</taxon>
        <taxon>Oikopleuridae</taxon>
        <taxon>Oikopleura</taxon>
    </lineage>
</organism>
<protein>
    <submittedName>
        <fullName evidence="3">Uncharacterized protein</fullName>
    </submittedName>
</protein>
<dbReference type="AlphaFoldDB" id="E4YJ02"/>
<feature type="coiled-coil region" evidence="1">
    <location>
        <begin position="135"/>
        <end position="169"/>
    </location>
</feature>
<evidence type="ECO:0000313" key="3">
    <source>
        <dbReference type="EMBL" id="CBY35463.1"/>
    </source>
</evidence>
<feature type="region of interest" description="Disordered" evidence="2">
    <location>
        <begin position="194"/>
        <end position="237"/>
    </location>
</feature>
<gene>
    <name evidence="3" type="ORF">GSOID_T00027275001</name>
</gene>
<evidence type="ECO:0000256" key="1">
    <source>
        <dbReference type="SAM" id="Coils"/>
    </source>
</evidence>
<evidence type="ECO:0000256" key="2">
    <source>
        <dbReference type="SAM" id="MobiDB-lite"/>
    </source>
</evidence>
<dbReference type="EMBL" id="FN654630">
    <property type="protein sequence ID" value="CBY35463.1"/>
    <property type="molecule type" value="Genomic_DNA"/>
</dbReference>
<reference evidence="3" key="1">
    <citation type="journal article" date="2010" name="Science">
        <title>Plasticity of animal genome architecture unmasked by rapid evolution of a pelagic tunicate.</title>
        <authorList>
            <person name="Denoeud F."/>
            <person name="Henriet S."/>
            <person name="Mungpakdee S."/>
            <person name="Aury J.M."/>
            <person name="Da Silva C."/>
            <person name="Brinkmann H."/>
            <person name="Mikhaleva J."/>
            <person name="Olsen L.C."/>
            <person name="Jubin C."/>
            <person name="Canestro C."/>
            <person name="Bouquet J.M."/>
            <person name="Danks G."/>
            <person name="Poulain J."/>
            <person name="Campsteijn C."/>
            <person name="Adamski M."/>
            <person name="Cross I."/>
            <person name="Yadetie F."/>
            <person name="Muffato M."/>
            <person name="Louis A."/>
            <person name="Butcher S."/>
            <person name="Tsagkogeorga G."/>
            <person name="Konrad A."/>
            <person name="Singh S."/>
            <person name="Jensen M.F."/>
            <person name="Cong E.H."/>
            <person name="Eikeseth-Otteraa H."/>
            <person name="Noel B."/>
            <person name="Anthouard V."/>
            <person name="Porcel B.M."/>
            <person name="Kachouri-Lafond R."/>
            <person name="Nishino A."/>
            <person name="Ugolini M."/>
            <person name="Chourrout P."/>
            <person name="Nishida H."/>
            <person name="Aasland R."/>
            <person name="Huzurbazar S."/>
            <person name="Westhof E."/>
            <person name="Delsuc F."/>
            <person name="Lehrach H."/>
            <person name="Reinhardt R."/>
            <person name="Weissenbach J."/>
            <person name="Roy S.W."/>
            <person name="Artiguenave F."/>
            <person name="Postlethwait J.H."/>
            <person name="Manak J.R."/>
            <person name="Thompson E.M."/>
            <person name="Jaillon O."/>
            <person name="Du Pasquier L."/>
            <person name="Boudinot P."/>
            <person name="Liberles D.A."/>
            <person name="Volff J.N."/>
            <person name="Philippe H."/>
            <person name="Lenhard B."/>
            <person name="Roest Crollius H."/>
            <person name="Wincker P."/>
            <person name="Chourrout D."/>
        </authorList>
    </citation>
    <scope>NUCLEOTIDE SEQUENCE [LARGE SCALE GENOMIC DNA]</scope>
</reference>
<feature type="compositionally biased region" description="Polar residues" evidence="2">
    <location>
        <begin position="212"/>
        <end position="221"/>
    </location>
</feature>
<proteinExistence type="predicted"/>
<keyword evidence="1" id="KW-0175">Coiled coil</keyword>
<dbReference type="Proteomes" id="UP000011014">
    <property type="component" value="Unassembled WGS sequence"/>
</dbReference>